<dbReference type="EMBL" id="QEAM01000365">
    <property type="protein sequence ID" value="TPX40725.1"/>
    <property type="molecule type" value="Genomic_DNA"/>
</dbReference>
<protein>
    <submittedName>
        <fullName evidence="3">Uncharacterized protein</fullName>
    </submittedName>
</protein>
<evidence type="ECO:0000313" key="3">
    <source>
        <dbReference type="EMBL" id="TPX40725.1"/>
    </source>
</evidence>
<dbReference type="VEuPathDB" id="FungiDB:SeMB42_g07541"/>
<feature type="coiled-coil region" evidence="1">
    <location>
        <begin position="251"/>
        <end position="292"/>
    </location>
</feature>
<sequence>MVNIVRGYLEHDERPAYLKQPSKDKNTPMKRKADEGGTSRVVTASGFANNLYTPPMDMLPPLPGRDSIMDKLKQALSLAETLKRENDEYSTNFEHLKGAHTKLQEKQADLSAELDNVAREKAVIEQQLSESLSQLQSQYDAKVREAELLKRRIPEPKELEVMRLKMADELEGVHKKKWKALSEETDRYRDLYHKLRRDHELMKAETEHSRNESQIILRELTAAHDDEISILEKKLLGLQESLASALNTERLKQIQRENTELSSTVRNQRGEIEDLRAQRDQARTTLEQQERVITRKLADEISHSKTVASERDIIHSKCTTLENELRNCTKLQETLVYENSALNKELDKAKSRIDEMMHQHSVETSDLKMSIVKERQSLEKEVAGLKIKLSEQKSTNKVSAETIQDLKTRLSAVESQSIHNVRSAREEEWAKLAKVEGERAELERTILGLKARIVDIEAKYAEHQRESCNETAKLKKDLRELNILYEETTQQLQTTATDKERLITENAALVNQVKELQASVESLVAENEALKRGELSTRERITSLESGLKSAQAEVTHVTEQLEKERSAYENNVDRQRGARALEKGALEGKIEALERENTGLRDRISTLDAKVSSLRGKVKQQNVEAVTWKGHIDAEKEKTDKHMREFLSVLQTELSNV</sequence>
<dbReference type="AlphaFoldDB" id="A0A507CNL3"/>
<evidence type="ECO:0000313" key="4">
    <source>
        <dbReference type="Proteomes" id="UP000320475"/>
    </source>
</evidence>
<feature type="coiled-coil region" evidence="1">
    <location>
        <begin position="65"/>
        <end position="152"/>
    </location>
</feature>
<comment type="caution">
    <text evidence="3">The sequence shown here is derived from an EMBL/GenBank/DDBJ whole genome shotgun (WGS) entry which is preliminary data.</text>
</comment>
<organism evidence="3 4">
    <name type="scientific">Synchytrium endobioticum</name>
    <dbReference type="NCBI Taxonomy" id="286115"/>
    <lineage>
        <taxon>Eukaryota</taxon>
        <taxon>Fungi</taxon>
        <taxon>Fungi incertae sedis</taxon>
        <taxon>Chytridiomycota</taxon>
        <taxon>Chytridiomycota incertae sedis</taxon>
        <taxon>Chytridiomycetes</taxon>
        <taxon>Synchytriales</taxon>
        <taxon>Synchytriaceae</taxon>
        <taxon>Synchytrium</taxon>
    </lineage>
</organism>
<name>A0A507CNL3_9FUNG</name>
<dbReference type="VEuPathDB" id="FungiDB:SeMB42_g04312"/>
<reference evidence="3 4" key="1">
    <citation type="journal article" date="2019" name="Sci. Rep.">
        <title>Comparative genomics of chytrid fungi reveal insights into the obligate biotrophic and pathogenic lifestyle of Synchytrium endobioticum.</title>
        <authorList>
            <person name="van de Vossenberg B.T.L.H."/>
            <person name="Warris S."/>
            <person name="Nguyen H.D.T."/>
            <person name="van Gent-Pelzer M.P.E."/>
            <person name="Joly D.L."/>
            <person name="van de Geest H.C."/>
            <person name="Bonants P.J.M."/>
            <person name="Smith D.S."/>
            <person name="Levesque C.A."/>
            <person name="van der Lee T.A.J."/>
        </authorList>
    </citation>
    <scope>NUCLEOTIDE SEQUENCE [LARGE SCALE GENOMIC DNA]</scope>
    <source>
        <strain evidence="3 4">LEV6574</strain>
    </source>
</reference>
<dbReference type="Proteomes" id="UP000320475">
    <property type="component" value="Unassembled WGS sequence"/>
</dbReference>
<proteinExistence type="predicted"/>
<accession>A0A507CNL3</accession>
<feature type="coiled-coil region" evidence="1">
    <location>
        <begin position="339"/>
        <end position="395"/>
    </location>
</feature>
<gene>
    <name evidence="3" type="ORF">SeLEV6574_g06447</name>
</gene>
<feature type="coiled-coil region" evidence="1">
    <location>
        <begin position="432"/>
        <end position="611"/>
    </location>
</feature>
<feature type="region of interest" description="Disordered" evidence="2">
    <location>
        <begin position="13"/>
        <end position="38"/>
    </location>
</feature>
<evidence type="ECO:0000256" key="2">
    <source>
        <dbReference type="SAM" id="MobiDB-lite"/>
    </source>
</evidence>
<dbReference type="Gene3D" id="1.10.287.1490">
    <property type="match status" value="1"/>
</dbReference>
<keyword evidence="1" id="KW-0175">Coiled coil</keyword>
<evidence type="ECO:0000256" key="1">
    <source>
        <dbReference type="SAM" id="Coils"/>
    </source>
</evidence>
<feature type="compositionally biased region" description="Basic and acidic residues" evidence="2">
    <location>
        <begin position="13"/>
        <end position="37"/>
    </location>
</feature>
<dbReference type="OrthoDB" id="311279at2759"/>